<evidence type="ECO:0000259" key="1">
    <source>
        <dbReference type="PROSITE" id="PS50994"/>
    </source>
</evidence>
<protein>
    <submittedName>
        <fullName evidence="2">Reverse transcriptase domain-containing protein</fullName>
    </submittedName>
</protein>
<dbReference type="InterPro" id="IPR036397">
    <property type="entry name" value="RNaseH_sf"/>
</dbReference>
<gene>
    <name evidence="2" type="ORF">Tco_1019476</name>
</gene>
<reference evidence="2" key="2">
    <citation type="submission" date="2022-01" db="EMBL/GenBank/DDBJ databases">
        <authorList>
            <person name="Yamashiro T."/>
            <person name="Shiraishi A."/>
            <person name="Satake H."/>
            <person name="Nakayama K."/>
        </authorList>
    </citation>
    <scope>NUCLEOTIDE SEQUENCE</scope>
</reference>
<feature type="domain" description="Integrase catalytic" evidence="1">
    <location>
        <begin position="62"/>
        <end position="163"/>
    </location>
</feature>
<dbReference type="SUPFAM" id="SSF53098">
    <property type="entry name" value="Ribonuclease H-like"/>
    <property type="match status" value="1"/>
</dbReference>
<dbReference type="InterPro" id="IPR012337">
    <property type="entry name" value="RNaseH-like_sf"/>
</dbReference>
<keyword evidence="3" id="KW-1185">Reference proteome</keyword>
<organism evidence="2 3">
    <name type="scientific">Tanacetum coccineum</name>
    <dbReference type="NCBI Taxonomy" id="301880"/>
    <lineage>
        <taxon>Eukaryota</taxon>
        <taxon>Viridiplantae</taxon>
        <taxon>Streptophyta</taxon>
        <taxon>Embryophyta</taxon>
        <taxon>Tracheophyta</taxon>
        <taxon>Spermatophyta</taxon>
        <taxon>Magnoliopsida</taxon>
        <taxon>eudicotyledons</taxon>
        <taxon>Gunneridae</taxon>
        <taxon>Pentapetalae</taxon>
        <taxon>asterids</taxon>
        <taxon>campanulids</taxon>
        <taxon>Asterales</taxon>
        <taxon>Asteraceae</taxon>
        <taxon>Asteroideae</taxon>
        <taxon>Anthemideae</taxon>
        <taxon>Anthemidinae</taxon>
        <taxon>Tanacetum</taxon>
    </lineage>
</organism>
<comment type="caution">
    <text evidence="2">The sequence shown here is derived from an EMBL/GenBank/DDBJ whole genome shotgun (WGS) entry which is preliminary data.</text>
</comment>
<dbReference type="GO" id="GO:0003964">
    <property type="term" value="F:RNA-directed DNA polymerase activity"/>
    <property type="evidence" value="ECO:0007669"/>
    <property type="project" value="UniProtKB-KW"/>
</dbReference>
<dbReference type="InterPro" id="IPR001584">
    <property type="entry name" value="Integrase_cat-core"/>
</dbReference>
<dbReference type="Proteomes" id="UP001151760">
    <property type="component" value="Unassembled WGS sequence"/>
</dbReference>
<keyword evidence="2" id="KW-0808">Transferase</keyword>
<dbReference type="PANTHER" id="PTHR48475:SF2">
    <property type="entry name" value="RIBONUCLEASE H"/>
    <property type="match status" value="1"/>
</dbReference>
<name>A0ABQ5FX88_9ASTR</name>
<dbReference type="EMBL" id="BQNB010017858">
    <property type="protein sequence ID" value="GJT67996.1"/>
    <property type="molecule type" value="Genomic_DNA"/>
</dbReference>
<evidence type="ECO:0000313" key="2">
    <source>
        <dbReference type="EMBL" id="GJT67996.1"/>
    </source>
</evidence>
<sequence length="163" mass="18717">MIWMTSIIKCLEEGIWPEDKNEARCLRLKINQYVMKDGVLFRRSYMLPMLRCVGPLQVWPSRIICTDNGTQFMNDLFKSWYARLNIQQMKIVVAHPPANGLVEKASKSLMAGIKTRFGRGQVGDNRLLKLPNVSGHYLHISSKAMEKRNLFSLTYDSEVVIPA</sequence>
<proteinExistence type="predicted"/>
<keyword evidence="2" id="KW-0695">RNA-directed DNA polymerase</keyword>
<reference evidence="2" key="1">
    <citation type="journal article" date="2022" name="Int. J. Mol. Sci.">
        <title>Draft Genome of Tanacetum Coccineum: Genomic Comparison of Closely Related Tanacetum-Family Plants.</title>
        <authorList>
            <person name="Yamashiro T."/>
            <person name="Shiraishi A."/>
            <person name="Nakayama K."/>
            <person name="Satake H."/>
        </authorList>
    </citation>
    <scope>NUCLEOTIDE SEQUENCE</scope>
</reference>
<dbReference type="PANTHER" id="PTHR48475">
    <property type="entry name" value="RIBONUCLEASE H"/>
    <property type="match status" value="1"/>
</dbReference>
<dbReference type="PROSITE" id="PS50994">
    <property type="entry name" value="INTEGRASE"/>
    <property type="match status" value="1"/>
</dbReference>
<keyword evidence="2" id="KW-0548">Nucleotidyltransferase</keyword>
<accession>A0ABQ5FX88</accession>
<dbReference type="Gene3D" id="3.30.420.10">
    <property type="entry name" value="Ribonuclease H-like superfamily/Ribonuclease H"/>
    <property type="match status" value="1"/>
</dbReference>
<evidence type="ECO:0000313" key="3">
    <source>
        <dbReference type="Proteomes" id="UP001151760"/>
    </source>
</evidence>